<accession>A0A0F9VD73</accession>
<gene>
    <name evidence="1" type="ORF">LCGC14_0498570</name>
</gene>
<dbReference type="AlphaFoldDB" id="A0A0F9VD73"/>
<name>A0A0F9VD73_9ZZZZ</name>
<reference evidence="1" key="1">
    <citation type="journal article" date="2015" name="Nature">
        <title>Complex archaea that bridge the gap between prokaryotes and eukaryotes.</title>
        <authorList>
            <person name="Spang A."/>
            <person name="Saw J.H."/>
            <person name="Jorgensen S.L."/>
            <person name="Zaremba-Niedzwiedzka K."/>
            <person name="Martijn J."/>
            <person name="Lind A.E."/>
            <person name="van Eijk R."/>
            <person name="Schleper C."/>
            <person name="Guy L."/>
            <person name="Ettema T.J."/>
        </authorList>
    </citation>
    <scope>NUCLEOTIDE SEQUENCE</scope>
</reference>
<comment type="caution">
    <text evidence="1">The sequence shown here is derived from an EMBL/GenBank/DDBJ whole genome shotgun (WGS) entry which is preliminary data.</text>
</comment>
<organism evidence="1">
    <name type="scientific">marine sediment metagenome</name>
    <dbReference type="NCBI Taxonomy" id="412755"/>
    <lineage>
        <taxon>unclassified sequences</taxon>
        <taxon>metagenomes</taxon>
        <taxon>ecological metagenomes</taxon>
    </lineage>
</organism>
<dbReference type="EMBL" id="LAZR01000580">
    <property type="protein sequence ID" value="KKN63753.1"/>
    <property type="molecule type" value="Genomic_DNA"/>
</dbReference>
<protein>
    <submittedName>
        <fullName evidence="1">Uncharacterized protein</fullName>
    </submittedName>
</protein>
<proteinExistence type="predicted"/>
<evidence type="ECO:0000313" key="1">
    <source>
        <dbReference type="EMBL" id="KKN63753.1"/>
    </source>
</evidence>
<sequence>MGDKERLDWLEKRDGEALISDDAGRWAISSGGMQNVPNADEAIAISTLFFVEAVDWQPSIREAIDVAIEKELVEAGTTQIV</sequence>